<evidence type="ECO:0000256" key="10">
    <source>
        <dbReference type="ARBA" id="ARBA00023136"/>
    </source>
</evidence>
<protein>
    <recommendedName>
        <fullName evidence="12">Innexin</fullName>
    </recommendedName>
</protein>
<feature type="transmembrane region" description="Helical" evidence="12">
    <location>
        <begin position="101"/>
        <end position="118"/>
    </location>
</feature>
<reference evidence="13 14" key="1">
    <citation type="submission" date="2014-09" db="EMBL/GenBank/DDBJ databases">
        <authorList>
            <person name="Martin A.A."/>
        </authorList>
    </citation>
    <scope>NUCLEOTIDE SEQUENCE</scope>
    <source>
        <strain evidence="14">ED321</strain>
        <strain evidence="13">ED321 Heterogonic</strain>
    </source>
</reference>
<evidence type="ECO:0000256" key="11">
    <source>
        <dbReference type="ARBA" id="ARBA00023303"/>
    </source>
</evidence>
<dbReference type="OrthoDB" id="5867527at2759"/>
<evidence type="ECO:0000313" key="16">
    <source>
        <dbReference type="WormBase" id="SRAE_1000311600"/>
    </source>
</evidence>
<organism evidence="13">
    <name type="scientific">Strongyloides ratti</name>
    <name type="common">Parasitic roundworm</name>
    <dbReference type="NCBI Taxonomy" id="34506"/>
    <lineage>
        <taxon>Eukaryota</taxon>
        <taxon>Metazoa</taxon>
        <taxon>Ecdysozoa</taxon>
        <taxon>Nematoda</taxon>
        <taxon>Chromadorea</taxon>
        <taxon>Rhabditida</taxon>
        <taxon>Tylenchina</taxon>
        <taxon>Panagrolaimomorpha</taxon>
        <taxon>Strongyloidoidea</taxon>
        <taxon>Strongyloididae</taxon>
        <taxon>Strongyloides</taxon>
    </lineage>
</organism>
<evidence type="ECO:0000256" key="4">
    <source>
        <dbReference type="ARBA" id="ARBA00022475"/>
    </source>
</evidence>
<keyword evidence="6" id="KW-0303">Gap junction</keyword>
<comment type="subcellular location">
    <subcellularLocation>
        <location evidence="1">Cell junction</location>
        <location evidence="1">Gap junction</location>
    </subcellularLocation>
    <subcellularLocation>
        <location evidence="2 12">Cell membrane</location>
        <topology evidence="2 12">Multi-pass membrane protein</topology>
    </subcellularLocation>
</comment>
<evidence type="ECO:0000256" key="9">
    <source>
        <dbReference type="ARBA" id="ARBA00023065"/>
    </source>
</evidence>
<keyword evidence="10 12" id="KW-0472">Membrane</keyword>
<dbReference type="WBParaSite" id="SRAE_1000311600.1">
    <property type="protein sequence ID" value="SRAE_1000311600.1"/>
    <property type="gene ID" value="WBGene00259733"/>
</dbReference>
<evidence type="ECO:0000313" key="15">
    <source>
        <dbReference type="WBParaSite" id="SRAE_1000311600.1"/>
    </source>
</evidence>
<evidence type="ECO:0000256" key="1">
    <source>
        <dbReference type="ARBA" id="ARBA00004610"/>
    </source>
</evidence>
<accession>A0A090L9P8</accession>
<keyword evidence="5 12" id="KW-0812">Transmembrane</keyword>
<dbReference type="EMBL" id="LN609528">
    <property type="protein sequence ID" value="CEF64863.1"/>
    <property type="molecule type" value="Genomic_DNA"/>
</dbReference>
<dbReference type="PANTHER" id="PTHR11893">
    <property type="entry name" value="INNEXIN"/>
    <property type="match status" value="1"/>
</dbReference>
<keyword evidence="3 12" id="KW-0813">Transport</keyword>
<feature type="transmembrane region" description="Helical" evidence="12">
    <location>
        <begin position="278"/>
        <end position="302"/>
    </location>
</feature>
<dbReference type="Pfam" id="PF00876">
    <property type="entry name" value="Innexin"/>
    <property type="match status" value="1"/>
</dbReference>
<evidence type="ECO:0000256" key="6">
    <source>
        <dbReference type="ARBA" id="ARBA00022868"/>
    </source>
</evidence>
<evidence type="ECO:0000256" key="5">
    <source>
        <dbReference type="ARBA" id="ARBA00022692"/>
    </source>
</evidence>
<keyword evidence="14" id="KW-1185">Reference proteome</keyword>
<keyword evidence="4" id="KW-1003">Cell membrane</keyword>
<keyword evidence="7" id="KW-0965">Cell junction</keyword>
<reference evidence="15" key="2">
    <citation type="submission" date="2020-12" db="UniProtKB">
        <authorList>
            <consortium name="WormBaseParasite"/>
        </authorList>
    </citation>
    <scope>IDENTIFICATION</scope>
</reference>
<dbReference type="Proteomes" id="UP000035682">
    <property type="component" value="Unplaced"/>
</dbReference>
<dbReference type="GO" id="GO:0005921">
    <property type="term" value="C:gap junction"/>
    <property type="evidence" value="ECO:0007669"/>
    <property type="project" value="UniProtKB-SubCell"/>
</dbReference>
<evidence type="ECO:0000256" key="8">
    <source>
        <dbReference type="ARBA" id="ARBA00022989"/>
    </source>
</evidence>
<dbReference type="STRING" id="34506.A0A090L9P8"/>
<dbReference type="PROSITE" id="PS51013">
    <property type="entry name" value="PANNEXIN"/>
    <property type="match status" value="1"/>
</dbReference>
<evidence type="ECO:0000256" key="7">
    <source>
        <dbReference type="ARBA" id="ARBA00022949"/>
    </source>
</evidence>
<keyword evidence="11 12" id="KW-0407">Ion channel</keyword>
<dbReference type="GO" id="GO:0034220">
    <property type="term" value="P:monoatomic ion transmembrane transport"/>
    <property type="evidence" value="ECO:0007669"/>
    <property type="project" value="UniProtKB-KW"/>
</dbReference>
<evidence type="ECO:0000256" key="2">
    <source>
        <dbReference type="ARBA" id="ARBA00004651"/>
    </source>
</evidence>
<keyword evidence="8 12" id="KW-1133">Transmembrane helix</keyword>
<dbReference type="GO" id="GO:0005886">
    <property type="term" value="C:plasma membrane"/>
    <property type="evidence" value="ECO:0007669"/>
    <property type="project" value="UniProtKB-SubCell"/>
</dbReference>
<dbReference type="InterPro" id="IPR000990">
    <property type="entry name" value="Innexin"/>
</dbReference>
<sequence length="381" mass="45823">MLYVPFLDEAIQKLLSKSCNDDTINRLCNVITPCLLIFFTLFICAKQYVGEPIQCWVPQEFESGWEEYAEDICFIKNTYYIPINESIPRHQLNRSQTEIGYYQWVPIILSLMSFMLYLPKWIKKLLINQSNIDIDGIIMEAVSLKNLSKEDRQSNMKKLKNYIDECLEYEVQNNYFFNQCSRFTSIRLIYITTIHICINFFNSLNIIFQFLFLNNFLGSKYTMWGYEVIKDLVHGKEWEDSPIFPRVTLCDFQVRRLANIHHYTIQCVLMINMINEKIFLFLWFWFSIIAIIASINFLYSFWKFFLPMNRERNLYIYFTDDFNRNNNPTYFKKVFSLFVNDYIKVDGYYILNYIEKRAGGILVKEIVHELFDNFLQNQKKI</sequence>
<evidence type="ECO:0000256" key="3">
    <source>
        <dbReference type="ARBA" id="ARBA00022448"/>
    </source>
</evidence>
<comment type="function">
    <text evidence="12">Structural component of the gap junctions.</text>
</comment>
<evidence type="ECO:0000256" key="12">
    <source>
        <dbReference type="RuleBase" id="RU010713"/>
    </source>
</evidence>
<gene>
    <name evidence="12" type="primary">inx</name>
    <name evidence="13 15 16" type="ORF">SRAE_1000311600</name>
</gene>
<feature type="transmembrane region" description="Helical" evidence="12">
    <location>
        <begin position="27"/>
        <end position="49"/>
    </location>
</feature>
<dbReference type="AlphaFoldDB" id="A0A090L9P8"/>
<dbReference type="GO" id="GO:0005243">
    <property type="term" value="F:gap junction channel activity"/>
    <property type="evidence" value="ECO:0007669"/>
    <property type="project" value="TreeGrafter"/>
</dbReference>
<dbReference type="PANTHER" id="PTHR11893:SF20">
    <property type="entry name" value="INNEXIN-3"/>
    <property type="match status" value="1"/>
</dbReference>
<dbReference type="WormBase" id="SRAE_1000311600">
    <property type="protein sequence ID" value="SRP04958"/>
    <property type="gene ID" value="WBGene00259733"/>
</dbReference>
<feature type="transmembrane region" description="Helical" evidence="12">
    <location>
        <begin position="188"/>
        <end position="213"/>
    </location>
</feature>
<dbReference type="PRINTS" id="PR01262">
    <property type="entry name" value="INNEXIN"/>
</dbReference>
<name>A0A090L9P8_STRRB</name>
<evidence type="ECO:0000313" key="13">
    <source>
        <dbReference type="EMBL" id="CEF64863.1"/>
    </source>
</evidence>
<keyword evidence="9 12" id="KW-0406">Ion transport</keyword>
<comment type="similarity">
    <text evidence="12">Belongs to the pannexin family.</text>
</comment>
<dbReference type="OMA" id="DCHCPTL"/>
<proteinExistence type="inferred from homology"/>
<evidence type="ECO:0000313" key="14">
    <source>
        <dbReference type="Proteomes" id="UP000035682"/>
    </source>
</evidence>